<name>A0A0M3AHC6_9SPHN</name>
<organism evidence="1 2">
    <name type="scientific">Sphingobium chungbukense</name>
    <dbReference type="NCBI Taxonomy" id="56193"/>
    <lineage>
        <taxon>Bacteria</taxon>
        <taxon>Pseudomonadati</taxon>
        <taxon>Pseudomonadota</taxon>
        <taxon>Alphaproteobacteria</taxon>
        <taxon>Sphingomonadales</taxon>
        <taxon>Sphingomonadaceae</taxon>
        <taxon>Sphingobium</taxon>
    </lineage>
</organism>
<proteinExistence type="predicted"/>
<reference evidence="1 2" key="1">
    <citation type="submission" date="2015-04" db="EMBL/GenBank/DDBJ databases">
        <title>Genome sequence of aromatic hydrocarbons-degrading Sphingobium chungbukense DJ77.</title>
        <authorList>
            <person name="Kim Y.-C."/>
            <person name="Chae J.-C."/>
        </authorList>
    </citation>
    <scope>NUCLEOTIDE SEQUENCE [LARGE SCALE GENOMIC DNA]</scope>
    <source>
        <strain evidence="1 2">DJ77</strain>
    </source>
</reference>
<dbReference type="Gene3D" id="3.60.110.10">
    <property type="entry name" value="Carbon-nitrogen hydrolase"/>
    <property type="match status" value="1"/>
</dbReference>
<dbReference type="SUPFAM" id="SSF56317">
    <property type="entry name" value="Carbon-nitrogen hydrolase"/>
    <property type="match status" value="1"/>
</dbReference>
<dbReference type="EMBL" id="LBIC01000020">
    <property type="protein sequence ID" value="KKW89492.1"/>
    <property type="molecule type" value="Genomic_DNA"/>
</dbReference>
<dbReference type="AlphaFoldDB" id="A0A0M3AHC6"/>
<sequence length="417" mass="45775">MWRSGCRALAEAQAALDLSNPETVRDCLAQLDAAMRDAPWNIRTIYAEFPEAELEEATRTQAAAILGGGKAWACGLVQTRQCLLALAIQIRSLDHILHGMDTRYARVPSDPMREWLCKSGNAFVIPARRRRDLGSTAGDKLSYGRRGTRYYRIIPTALQKVPVRIVALAAADLSSVKDNVTLGGAIFPGLQVKTRKTPNGFRVQRVEHPDINGCIKSQAESMSRAHAIVWPELTIDDKALATLTDHLAVLSLAQDAVPNVIIAGSWHRKVNGRIRNSAPILTGQGEEKGQHSKIVRFADDANRFEDIECGDEIIVLVCDRFLASVAICKDYCNLGEAPPWLDLDVDFLLVPSMGKTTTMDGHINRAKTDRITHGLRAFVVQQGLAGKAGDAEGFILLAPQESTKDTCVDKEWNLFEA</sequence>
<dbReference type="PATRIC" id="fig|56193.3.peg.5251"/>
<gene>
    <name evidence="1" type="ORF">YP76_24885</name>
</gene>
<evidence type="ECO:0000313" key="2">
    <source>
        <dbReference type="Proteomes" id="UP000033874"/>
    </source>
</evidence>
<evidence type="ECO:0000313" key="1">
    <source>
        <dbReference type="EMBL" id="KKW89492.1"/>
    </source>
</evidence>
<dbReference type="InterPro" id="IPR036526">
    <property type="entry name" value="C-N_Hydrolase_sf"/>
</dbReference>
<keyword evidence="2" id="KW-1185">Reference proteome</keyword>
<comment type="caution">
    <text evidence="1">The sequence shown here is derived from an EMBL/GenBank/DDBJ whole genome shotgun (WGS) entry which is preliminary data.</text>
</comment>
<dbReference type="STRING" id="56193.YP76_24885"/>
<protein>
    <submittedName>
        <fullName evidence="1">Uncharacterized protein</fullName>
    </submittedName>
</protein>
<dbReference type="Proteomes" id="UP000033874">
    <property type="component" value="Unassembled WGS sequence"/>
</dbReference>
<accession>A0A0M3AHC6</accession>